<name>A0A9L0SHE0_HORSE</name>
<proteinExistence type="inferred from homology"/>
<dbReference type="Proteomes" id="UP000002281">
    <property type="component" value="Chromosome X"/>
</dbReference>
<dbReference type="InterPro" id="IPR000477">
    <property type="entry name" value="RT_dom"/>
</dbReference>
<dbReference type="PANTHER" id="PTHR33064:SF36">
    <property type="entry name" value="CCHC-TYPE DOMAIN-CONTAINING PROTEIN"/>
    <property type="match status" value="1"/>
</dbReference>
<dbReference type="Ensembl" id="ENSECAT00000089484.1">
    <property type="protein sequence ID" value="ENSECAP00000074267.1"/>
    <property type="gene ID" value="ENSECAG00000044396.1"/>
</dbReference>
<evidence type="ECO:0000256" key="1">
    <source>
        <dbReference type="ARBA" id="ARBA00010879"/>
    </source>
</evidence>
<dbReference type="GeneTree" id="ENSGT00940000163417"/>
<keyword evidence="4" id="KW-1185">Reference proteome</keyword>
<dbReference type="InterPro" id="IPR043128">
    <property type="entry name" value="Rev_trsase/Diguanyl_cyclase"/>
</dbReference>
<organism evidence="3 4">
    <name type="scientific">Equus caballus</name>
    <name type="common">Horse</name>
    <dbReference type="NCBI Taxonomy" id="9796"/>
    <lineage>
        <taxon>Eukaryota</taxon>
        <taxon>Metazoa</taxon>
        <taxon>Chordata</taxon>
        <taxon>Craniata</taxon>
        <taxon>Vertebrata</taxon>
        <taxon>Euteleostomi</taxon>
        <taxon>Mammalia</taxon>
        <taxon>Eutheria</taxon>
        <taxon>Laurasiatheria</taxon>
        <taxon>Perissodactyla</taxon>
        <taxon>Equidae</taxon>
        <taxon>Equus</taxon>
    </lineage>
</organism>
<dbReference type="PANTHER" id="PTHR33064">
    <property type="entry name" value="POL PROTEIN"/>
    <property type="match status" value="1"/>
</dbReference>
<dbReference type="SUPFAM" id="SSF56672">
    <property type="entry name" value="DNA/RNA polymerases"/>
    <property type="match status" value="1"/>
</dbReference>
<dbReference type="InterPro" id="IPR051320">
    <property type="entry name" value="Viral_Replic_Matur_Polypro"/>
</dbReference>
<reference evidence="3" key="2">
    <citation type="submission" date="2025-08" db="UniProtKB">
        <authorList>
            <consortium name="Ensembl"/>
        </authorList>
    </citation>
    <scope>IDENTIFICATION</scope>
    <source>
        <strain evidence="3">Thoroughbred</strain>
    </source>
</reference>
<reference evidence="3 4" key="1">
    <citation type="journal article" date="2009" name="Science">
        <title>Genome sequence, comparative analysis, and population genetics of the domestic horse.</title>
        <authorList>
            <consortium name="Broad Institute Genome Sequencing Platform"/>
            <consortium name="Broad Institute Whole Genome Assembly Team"/>
            <person name="Wade C.M."/>
            <person name="Giulotto E."/>
            <person name="Sigurdsson S."/>
            <person name="Zoli M."/>
            <person name="Gnerre S."/>
            <person name="Imsland F."/>
            <person name="Lear T.L."/>
            <person name="Adelson D.L."/>
            <person name="Bailey E."/>
            <person name="Bellone R.R."/>
            <person name="Bloecker H."/>
            <person name="Distl O."/>
            <person name="Edgar R.C."/>
            <person name="Garber M."/>
            <person name="Leeb T."/>
            <person name="Mauceli E."/>
            <person name="MacLeod J.N."/>
            <person name="Penedo M.C.T."/>
            <person name="Raison J.M."/>
            <person name="Sharpe T."/>
            <person name="Vogel J."/>
            <person name="Andersson L."/>
            <person name="Antczak D.F."/>
            <person name="Biagi T."/>
            <person name="Binns M.M."/>
            <person name="Chowdhary B.P."/>
            <person name="Coleman S.J."/>
            <person name="Della Valle G."/>
            <person name="Fryc S."/>
            <person name="Guerin G."/>
            <person name="Hasegawa T."/>
            <person name="Hill E.W."/>
            <person name="Jurka J."/>
            <person name="Kiialainen A."/>
            <person name="Lindgren G."/>
            <person name="Liu J."/>
            <person name="Magnani E."/>
            <person name="Mickelson J.R."/>
            <person name="Murray J."/>
            <person name="Nergadze S.G."/>
            <person name="Onofrio R."/>
            <person name="Pedroni S."/>
            <person name="Piras M.F."/>
            <person name="Raudsepp T."/>
            <person name="Rocchi M."/>
            <person name="Roeed K.H."/>
            <person name="Ryder O.A."/>
            <person name="Searle S."/>
            <person name="Skow L."/>
            <person name="Swinburne J.E."/>
            <person name="Syvaenen A.C."/>
            <person name="Tozaki T."/>
            <person name="Valberg S.J."/>
            <person name="Vaudin M."/>
            <person name="White J.R."/>
            <person name="Zody M.C."/>
            <person name="Lander E.S."/>
            <person name="Lindblad-Toh K."/>
        </authorList>
    </citation>
    <scope>NUCLEOTIDE SEQUENCE [LARGE SCALE GENOMIC DNA]</scope>
    <source>
        <strain evidence="3 4">Thoroughbred</strain>
    </source>
</reference>
<evidence type="ECO:0000313" key="3">
    <source>
        <dbReference type="Ensembl" id="ENSECAP00000074267.1"/>
    </source>
</evidence>
<feature type="domain" description="Reverse transcriptase" evidence="2">
    <location>
        <begin position="39"/>
        <end position="227"/>
    </location>
</feature>
<reference evidence="3" key="3">
    <citation type="submission" date="2025-09" db="UniProtKB">
        <authorList>
            <consortium name="Ensembl"/>
        </authorList>
    </citation>
    <scope>IDENTIFICATION</scope>
    <source>
        <strain evidence="3">Thoroughbred</strain>
    </source>
</reference>
<evidence type="ECO:0000313" key="4">
    <source>
        <dbReference type="Proteomes" id="UP000002281"/>
    </source>
</evidence>
<sequence length="253" mass="29044">MADPVMVKPCPGTKISNLKQYPLKKHAKEGIKPLIATFLKCQLIRPCQSPYNTPILPIQKPRTRDYRFIQDLKAINEIVEDIHPMVLNPYTLLTTLSGDFCWFTVLDLKDTFFCVLLTPASQELFAFEWDNPETSVKQYCWMVLPQGFKNAPTIFGEDLAKDLRDLQLNEGVLLQYVDGILIASETKEASDQNTILTLNFLAEQGYRVFKGKAQIFQPTVKYLGFELSRRQRNLLLDQREALARVAVLTTRRQ</sequence>
<protein>
    <recommendedName>
        <fullName evidence="2">Reverse transcriptase domain-containing protein</fullName>
    </recommendedName>
</protein>
<dbReference type="InterPro" id="IPR043502">
    <property type="entry name" value="DNA/RNA_pol_sf"/>
</dbReference>
<dbReference type="Gene3D" id="3.10.10.10">
    <property type="entry name" value="HIV Type 1 Reverse Transcriptase, subunit A, domain 1"/>
    <property type="match status" value="1"/>
</dbReference>
<dbReference type="Pfam" id="PF00078">
    <property type="entry name" value="RVT_1"/>
    <property type="match status" value="1"/>
</dbReference>
<accession>A0A9L0SHE0</accession>
<dbReference type="PROSITE" id="PS50878">
    <property type="entry name" value="RT_POL"/>
    <property type="match status" value="1"/>
</dbReference>
<comment type="similarity">
    <text evidence="1">Belongs to the beta type-B retroviral polymerase family. HERV class-II K(HML-2) pol subfamily.</text>
</comment>
<dbReference type="AlphaFoldDB" id="A0A9L0SHE0"/>
<evidence type="ECO:0000259" key="2">
    <source>
        <dbReference type="PROSITE" id="PS50878"/>
    </source>
</evidence>
<dbReference type="Gene3D" id="3.30.70.270">
    <property type="match status" value="1"/>
</dbReference>